<dbReference type="EMBL" id="KQ981382">
    <property type="protein sequence ID" value="KYN42225.1"/>
    <property type="molecule type" value="Genomic_DNA"/>
</dbReference>
<accession>A0A195FNU6</accession>
<dbReference type="AlphaFoldDB" id="A0A195FNU6"/>
<evidence type="ECO:0000313" key="2">
    <source>
        <dbReference type="EMBL" id="KYN42225.1"/>
    </source>
</evidence>
<protein>
    <submittedName>
        <fullName evidence="2">Uncharacterized protein</fullName>
    </submittedName>
</protein>
<feature type="region of interest" description="Disordered" evidence="1">
    <location>
        <begin position="43"/>
        <end position="74"/>
    </location>
</feature>
<feature type="compositionally biased region" description="Acidic residues" evidence="1">
    <location>
        <begin position="1"/>
        <end position="17"/>
    </location>
</feature>
<evidence type="ECO:0000256" key="1">
    <source>
        <dbReference type="SAM" id="MobiDB-lite"/>
    </source>
</evidence>
<name>A0A195FNU6_9HYME</name>
<proteinExistence type="predicted"/>
<dbReference type="Proteomes" id="UP000078541">
    <property type="component" value="Unassembled WGS sequence"/>
</dbReference>
<reference evidence="2 3" key="1">
    <citation type="submission" date="2016-03" db="EMBL/GenBank/DDBJ databases">
        <title>Trachymyrmex septentrionalis WGS genome.</title>
        <authorList>
            <person name="Nygaard S."/>
            <person name="Hu H."/>
            <person name="Boomsma J."/>
            <person name="Zhang G."/>
        </authorList>
    </citation>
    <scope>NUCLEOTIDE SEQUENCE [LARGE SCALE GENOMIC DNA]</scope>
    <source>
        <strain evidence="2">Tsep2-gDNA-1</strain>
        <tissue evidence="2">Whole body</tissue>
    </source>
</reference>
<evidence type="ECO:0000313" key="3">
    <source>
        <dbReference type="Proteomes" id="UP000078541"/>
    </source>
</evidence>
<gene>
    <name evidence="2" type="ORF">ALC56_03363</name>
</gene>
<keyword evidence="3" id="KW-1185">Reference proteome</keyword>
<organism evidence="2 3">
    <name type="scientific">Trachymyrmex septentrionalis</name>
    <dbReference type="NCBI Taxonomy" id="34720"/>
    <lineage>
        <taxon>Eukaryota</taxon>
        <taxon>Metazoa</taxon>
        <taxon>Ecdysozoa</taxon>
        <taxon>Arthropoda</taxon>
        <taxon>Hexapoda</taxon>
        <taxon>Insecta</taxon>
        <taxon>Pterygota</taxon>
        <taxon>Neoptera</taxon>
        <taxon>Endopterygota</taxon>
        <taxon>Hymenoptera</taxon>
        <taxon>Apocrita</taxon>
        <taxon>Aculeata</taxon>
        <taxon>Formicoidea</taxon>
        <taxon>Formicidae</taxon>
        <taxon>Myrmicinae</taxon>
        <taxon>Trachymyrmex</taxon>
    </lineage>
</organism>
<feature type="region of interest" description="Disordered" evidence="1">
    <location>
        <begin position="1"/>
        <end position="25"/>
    </location>
</feature>
<sequence length="74" mass="8448">MREEKEEEEEEEEEKEEEEKANAEDDRVLARKLLRDALIQPRCDRETDVWSTCSGPSMGPRGGAGPSRFRGPQA</sequence>